<gene>
    <name evidence="2" type="ORF">OLEA9_A030272</name>
</gene>
<evidence type="ECO:0000259" key="1">
    <source>
        <dbReference type="Pfam" id="PF03859"/>
    </source>
</evidence>
<dbReference type="AlphaFoldDB" id="A0A8S0PTN2"/>
<feature type="domain" description="CG-1" evidence="1">
    <location>
        <begin position="3"/>
        <end position="39"/>
    </location>
</feature>
<evidence type="ECO:0000313" key="3">
    <source>
        <dbReference type="Proteomes" id="UP000594638"/>
    </source>
</evidence>
<reference evidence="2 3" key="1">
    <citation type="submission" date="2019-12" db="EMBL/GenBank/DDBJ databases">
        <authorList>
            <person name="Alioto T."/>
            <person name="Alioto T."/>
            <person name="Gomez Garrido J."/>
        </authorList>
    </citation>
    <scope>NUCLEOTIDE SEQUENCE [LARGE SCALE GENOMIC DNA]</scope>
</reference>
<proteinExistence type="predicted"/>
<dbReference type="GO" id="GO:0003677">
    <property type="term" value="F:DNA binding"/>
    <property type="evidence" value="ECO:0007669"/>
    <property type="project" value="InterPro"/>
</dbReference>
<organism evidence="2 3">
    <name type="scientific">Olea europaea subsp. europaea</name>
    <dbReference type="NCBI Taxonomy" id="158383"/>
    <lineage>
        <taxon>Eukaryota</taxon>
        <taxon>Viridiplantae</taxon>
        <taxon>Streptophyta</taxon>
        <taxon>Embryophyta</taxon>
        <taxon>Tracheophyta</taxon>
        <taxon>Spermatophyta</taxon>
        <taxon>Magnoliopsida</taxon>
        <taxon>eudicotyledons</taxon>
        <taxon>Gunneridae</taxon>
        <taxon>Pentapetalae</taxon>
        <taxon>asterids</taxon>
        <taxon>lamiids</taxon>
        <taxon>Lamiales</taxon>
        <taxon>Oleaceae</taxon>
        <taxon>Oleeae</taxon>
        <taxon>Olea</taxon>
    </lineage>
</organism>
<dbReference type="InterPro" id="IPR005559">
    <property type="entry name" value="CG-1_dom"/>
</dbReference>
<dbReference type="Gramene" id="OE9A030272T1">
    <property type="protein sequence ID" value="OE9A030272C1"/>
    <property type="gene ID" value="OE9A030272"/>
</dbReference>
<protein>
    <submittedName>
        <fullName evidence="2">Calmodulin-binding transcription activator 5 isoform X1</fullName>
    </submittedName>
</protein>
<comment type="caution">
    <text evidence="2">The sequence shown here is derived from an EMBL/GenBank/DDBJ whole genome shotgun (WGS) entry which is preliminary data.</text>
</comment>
<dbReference type="OrthoDB" id="407555at2759"/>
<evidence type="ECO:0000313" key="2">
    <source>
        <dbReference type="EMBL" id="CAA2956150.1"/>
    </source>
</evidence>
<keyword evidence="3" id="KW-1185">Reference proteome</keyword>
<dbReference type="Proteomes" id="UP000594638">
    <property type="component" value="Unassembled WGS sequence"/>
</dbReference>
<accession>A0A8S0PTN2</accession>
<name>A0A8S0PTN2_OLEEU</name>
<sequence length="56" mass="6780">MEEAKTRWLRPNEIHSILRNYKYFTINLKPVNLPKSDTLREVEDWSIAHKLIEDNL</sequence>
<dbReference type="EMBL" id="CACTIH010000175">
    <property type="protein sequence ID" value="CAA2956150.1"/>
    <property type="molecule type" value="Genomic_DNA"/>
</dbReference>
<dbReference type="Pfam" id="PF03859">
    <property type="entry name" value="CG-1"/>
    <property type="match status" value="1"/>
</dbReference>